<feature type="modified residue" description="4-aspartylphosphate" evidence="1">
    <location>
        <position position="62"/>
    </location>
</feature>
<keyword evidence="4" id="KW-1185">Reference proteome</keyword>
<dbReference type="RefSeq" id="WP_135590373.1">
    <property type="nucleotide sequence ID" value="NZ_RQEZ01000095.1"/>
</dbReference>
<keyword evidence="1" id="KW-0597">Phosphoprotein</keyword>
<dbReference type="GO" id="GO:0000160">
    <property type="term" value="P:phosphorelay signal transduction system"/>
    <property type="evidence" value="ECO:0007669"/>
    <property type="project" value="InterPro"/>
</dbReference>
<dbReference type="AlphaFoldDB" id="A0A5F1Z1G4"/>
<dbReference type="InterPro" id="IPR052048">
    <property type="entry name" value="ST_Response_Regulator"/>
</dbReference>
<dbReference type="SUPFAM" id="SSF52172">
    <property type="entry name" value="CheY-like"/>
    <property type="match status" value="1"/>
</dbReference>
<evidence type="ECO:0000259" key="2">
    <source>
        <dbReference type="PROSITE" id="PS50110"/>
    </source>
</evidence>
<protein>
    <submittedName>
        <fullName evidence="3">Response regulator</fullName>
    </submittedName>
</protein>
<organism evidence="3 4">
    <name type="scientific">Leptospira gomenensis</name>
    <dbReference type="NCBI Taxonomy" id="2484974"/>
    <lineage>
        <taxon>Bacteria</taxon>
        <taxon>Pseudomonadati</taxon>
        <taxon>Spirochaetota</taxon>
        <taxon>Spirochaetia</taxon>
        <taxon>Leptospirales</taxon>
        <taxon>Leptospiraceae</taxon>
        <taxon>Leptospira</taxon>
    </lineage>
</organism>
<evidence type="ECO:0000313" key="4">
    <source>
        <dbReference type="Proteomes" id="UP000298277"/>
    </source>
</evidence>
<name>A0A5F1Z1G4_9LEPT</name>
<dbReference type="EMBL" id="RQFA01000073">
    <property type="protein sequence ID" value="TGK29081.1"/>
    <property type="molecule type" value="Genomic_DNA"/>
</dbReference>
<evidence type="ECO:0000313" key="3">
    <source>
        <dbReference type="EMBL" id="TGK29081.1"/>
    </source>
</evidence>
<evidence type="ECO:0000256" key="1">
    <source>
        <dbReference type="PROSITE-ProRule" id="PRU00169"/>
    </source>
</evidence>
<comment type="caution">
    <text evidence="3">The sequence shown here is derived from an EMBL/GenBank/DDBJ whole genome shotgun (WGS) entry which is preliminary data.</text>
</comment>
<dbReference type="InterPro" id="IPR036890">
    <property type="entry name" value="HATPase_C_sf"/>
</dbReference>
<dbReference type="PANTHER" id="PTHR43228">
    <property type="entry name" value="TWO-COMPONENT RESPONSE REGULATOR"/>
    <property type="match status" value="1"/>
</dbReference>
<dbReference type="SUPFAM" id="SSF55874">
    <property type="entry name" value="ATPase domain of HSP90 chaperone/DNA topoisomerase II/histidine kinase"/>
    <property type="match status" value="1"/>
</dbReference>
<dbReference type="Gene3D" id="3.40.50.2300">
    <property type="match status" value="1"/>
</dbReference>
<sequence>MRQLESNTQNFPKVMILEDDALLLGTLAHMSEALGISHCGVQNGLQALEKTKHFEPDAYFVDLEMPFMNGWEFIERAKQEKPDSIFVVMTAHSEPRTIIETMNLGVFDYILKPVAPTEYKSVLEDIAVELQRRNKKRLFEEESDLLLKEQLNWVSYKRSKLTELDLMVELSKNTLNSVKYALLSGGGIGTMISLVKMIRGASDRKDSNFIVPAELMEMLIENTEYIETNVNRLEETLTLLNRDIEPKLRTVYVSDLVDSLREIYDRFLYEERSYIEEKELVFQMSNSNLNVKKERIRIDMDSISTIFHELLVNALKYSAKGSVIDVYFAVKAGLFNLFVKNRFDSESLDTLSQEQEILVKQPFYRLAKFFDEKVKTESVFSGLGLTLVDIIARKHGGSFGIKNVRDHSVSDGPEVVVLAALTLSIS</sequence>
<dbReference type="PANTHER" id="PTHR43228:SF1">
    <property type="entry name" value="TWO-COMPONENT RESPONSE REGULATOR ARR22"/>
    <property type="match status" value="1"/>
</dbReference>
<accession>A0A5F1Z1G4</accession>
<dbReference type="PROSITE" id="PS50110">
    <property type="entry name" value="RESPONSE_REGULATORY"/>
    <property type="match status" value="1"/>
</dbReference>
<dbReference type="Proteomes" id="UP000298277">
    <property type="component" value="Unassembled WGS sequence"/>
</dbReference>
<gene>
    <name evidence="3" type="ORF">EHQ17_17165</name>
</gene>
<dbReference type="OrthoDB" id="340661at2"/>
<dbReference type="InterPro" id="IPR011006">
    <property type="entry name" value="CheY-like_superfamily"/>
</dbReference>
<dbReference type="SMART" id="SM00448">
    <property type="entry name" value="REC"/>
    <property type="match status" value="1"/>
</dbReference>
<reference evidence="3" key="1">
    <citation type="journal article" date="2019" name="PLoS Negl. Trop. Dis.">
        <title>Revisiting the worldwide diversity of Leptospira species in the environment.</title>
        <authorList>
            <person name="Vincent A.T."/>
            <person name="Schiettekatte O."/>
            <person name="Bourhy P."/>
            <person name="Veyrier F.J."/>
            <person name="Picardeau M."/>
        </authorList>
    </citation>
    <scope>NUCLEOTIDE SEQUENCE [LARGE SCALE GENOMIC DNA]</scope>
    <source>
        <strain evidence="3">201800299</strain>
    </source>
</reference>
<dbReference type="InterPro" id="IPR001789">
    <property type="entry name" value="Sig_transdc_resp-reg_receiver"/>
</dbReference>
<dbReference type="CDD" id="cd00075">
    <property type="entry name" value="HATPase"/>
    <property type="match status" value="1"/>
</dbReference>
<dbReference type="Gene3D" id="3.30.565.10">
    <property type="entry name" value="Histidine kinase-like ATPase, C-terminal domain"/>
    <property type="match status" value="1"/>
</dbReference>
<feature type="domain" description="Response regulatory" evidence="2">
    <location>
        <begin position="13"/>
        <end position="127"/>
    </location>
</feature>
<dbReference type="Pfam" id="PF00072">
    <property type="entry name" value="Response_reg"/>
    <property type="match status" value="1"/>
</dbReference>
<proteinExistence type="predicted"/>